<protein>
    <submittedName>
        <fullName evidence="1">Uncharacterized protein</fullName>
    </submittedName>
</protein>
<dbReference type="Proteomes" id="UP000784294">
    <property type="component" value="Unassembled WGS sequence"/>
</dbReference>
<sequence length="209" mass="22959">MYGIQLLIGITREPSLFGGEHEVAPTNITQNKAQACTNIHAHECTHPQFVTLNDFIRLRRQPVRLLRFDQTSSPSGAGLVKISAPTNRRQMVRIIVKTSVAKLTTSSVLDSAPFLVCSAQLLSIWKTRPRPTDRPAGWSILFVQSPKRGERKDGRKNAILESSAAPSIADPASFGPGSQIDLKTRPKVARTVVMLNGSQILPKRIFLVA</sequence>
<evidence type="ECO:0000313" key="2">
    <source>
        <dbReference type="Proteomes" id="UP000784294"/>
    </source>
</evidence>
<organism evidence="1 2">
    <name type="scientific">Protopolystoma xenopodis</name>
    <dbReference type="NCBI Taxonomy" id="117903"/>
    <lineage>
        <taxon>Eukaryota</taxon>
        <taxon>Metazoa</taxon>
        <taxon>Spiralia</taxon>
        <taxon>Lophotrochozoa</taxon>
        <taxon>Platyhelminthes</taxon>
        <taxon>Monogenea</taxon>
        <taxon>Polyopisthocotylea</taxon>
        <taxon>Polystomatidea</taxon>
        <taxon>Polystomatidae</taxon>
        <taxon>Protopolystoma</taxon>
    </lineage>
</organism>
<accession>A0A448XBX6</accession>
<dbReference type="AlphaFoldDB" id="A0A448XBX6"/>
<evidence type="ECO:0000313" key="1">
    <source>
        <dbReference type="EMBL" id="VEL33161.1"/>
    </source>
</evidence>
<keyword evidence="2" id="KW-1185">Reference proteome</keyword>
<proteinExistence type="predicted"/>
<comment type="caution">
    <text evidence="1">The sequence shown here is derived from an EMBL/GenBank/DDBJ whole genome shotgun (WGS) entry which is preliminary data.</text>
</comment>
<gene>
    <name evidence="1" type="ORF">PXEA_LOCUS26601</name>
</gene>
<name>A0A448XBX6_9PLAT</name>
<dbReference type="EMBL" id="CAAALY010245268">
    <property type="protein sequence ID" value="VEL33161.1"/>
    <property type="molecule type" value="Genomic_DNA"/>
</dbReference>
<reference evidence="1" key="1">
    <citation type="submission" date="2018-11" db="EMBL/GenBank/DDBJ databases">
        <authorList>
            <consortium name="Pathogen Informatics"/>
        </authorList>
    </citation>
    <scope>NUCLEOTIDE SEQUENCE</scope>
</reference>